<dbReference type="STRING" id="253628.A0A0D1Z1X2"/>
<feature type="domain" description="PUM-HD" evidence="6">
    <location>
        <begin position="136"/>
        <end position="498"/>
    </location>
</feature>
<dbReference type="SUPFAM" id="SSF48371">
    <property type="entry name" value="ARM repeat"/>
    <property type="match status" value="1"/>
</dbReference>
<dbReference type="OrthoDB" id="497380at2759"/>
<protein>
    <recommendedName>
        <fullName evidence="6">PUM-HD domain-containing protein</fullName>
    </recommendedName>
</protein>
<evidence type="ECO:0000313" key="8">
    <source>
        <dbReference type="Proteomes" id="UP000053259"/>
    </source>
</evidence>
<dbReference type="InterPro" id="IPR001313">
    <property type="entry name" value="Pumilio_RNA-bd_rpt"/>
</dbReference>
<evidence type="ECO:0000259" key="6">
    <source>
        <dbReference type="PROSITE" id="PS50303"/>
    </source>
</evidence>
<sequence>MPGVKRQRAEEDGAKANGSKKVKSLPESATKADKKFAVKLARKEKKSAKASSGAQKQKPKANGSKARVEEAESEAGSDSDERGENDFHCFSASDGQMDADEDGESDAGSMHRNEKPKRVIKSDAGNVPSGVPKLKGSTDGVNVTKSRESHVKQKELARERKASKPYADEIQRAKKLWERLRIKSKVAADERVKLVAELFDIVLGHVHDFVFKHDSVRPIQAAIKYGTPEQRRIVARELKGSYKELIEGRYSRHLVAKLLEKGDDEIRDMIIPEFYGSVKRLINQPEASWMLDDIYRVKATKAQRDIMLREWYGAEFAITKGKDENITADLSKILKESPEKRKPILDYLHQLINQLIQKKLTGFTMLHDAMLQYFLQLEPGSSDFNDCMRLIIGDKKEEEEDLLKNLAFTKSGAELVCLVLAHGTAKDRKLVLRSYKDAIELVARDQHGWQVLVTAYEVVDDTRETMQRIFSELVSYGKTEEKHALQQEKILGLSTHLIGRVALLFPFVGPEKWLLPKQEQQDFIKKIRELRKTTSKKDPETRRMELVTPLSPSYIATVAANASTLIKDSYGCQFIASVMLSAQGDKSAAVEAIVDQVSGDPTEEDHPAQLAHAGRLLRSLVNGGHYDPKQKQVVVTAPDLKFADALYGRIKEHALAWATSDSSFVVVALMEAKEFENKDELRKKLKKSKSKLETAATGETGNAKGNAGAKILLGLLDT</sequence>
<name>A0A0D1Z1X2_9PEZI</name>
<dbReference type="GeneID" id="27310566"/>
<evidence type="ECO:0000256" key="2">
    <source>
        <dbReference type="ARBA" id="ARBA00022884"/>
    </source>
</evidence>
<feature type="repeat" description="Pumilio" evidence="4">
    <location>
        <begin position="237"/>
        <end position="272"/>
    </location>
</feature>
<keyword evidence="8" id="KW-1185">Reference proteome</keyword>
<feature type="compositionally biased region" description="Basic and acidic residues" evidence="5">
    <location>
        <begin position="109"/>
        <end position="121"/>
    </location>
</feature>
<dbReference type="PROSITE" id="PS50303">
    <property type="entry name" value="PUM_HD"/>
    <property type="match status" value="1"/>
</dbReference>
<dbReference type="Pfam" id="PF08144">
    <property type="entry name" value="CPL"/>
    <property type="match status" value="1"/>
</dbReference>
<dbReference type="PROSITE" id="PS50302">
    <property type="entry name" value="PUM"/>
    <property type="match status" value="1"/>
</dbReference>
<dbReference type="AlphaFoldDB" id="A0A0D1Z1X2"/>
<evidence type="ECO:0000256" key="4">
    <source>
        <dbReference type="PROSITE-ProRule" id="PRU00317"/>
    </source>
</evidence>
<dbReference type="InParanoid" id="A0A0D1Z1X2"/>
<feature type="compositionally biased region" description="Basic and acidic residues" evidence="5">
    <location>
        <begin position="145"/>
        <end position="164"/>
    </location>
</feature>
<keyword evidence="2" id="KW-0694">RNA-binding</keyword>
<reference evidence="7 8" key="1">
    <citation type="submission" date="2015-01" db="EMBL/GenBank/DDBJ databases">
        <title>The Genome Sequence of Ochroconis gallopava CBS43764.</title>
        <authorList>
            <consortium name="The Broad Institute Genomics Platform"/>
            <person name="Cuomo C."/>
            <person name="de Hoog S."/>
            <person name="Gorbushina A."/>
            <person name="Stielow B."/>
            <person name="Teixiera M."/>
            <person name="Abouelleil A."/>
            <person name="Chapman S.B."/>
            <person name="Priest M."/>
            <person name="Young S.K."/>
            <person name="Wortman J."/>
            <person name="Nusbaum C."/>
            <person name="Birren B."/>
        </authorList>
    </citation>
    <scope>NUCLEOTIDE SEQUENCE [LARGE SCALE GENOMIC DNA]</scope>
    <source>
        <strain evidence="7 8">CBS 43764</strain>
    </source>
</reference>
<dbReference type="InterPro" id="IPR016024">
    <property type="entry name" value="ARM-type_fold"/>
</dbReference>
<evidence type="ECO:0000256" key="3">
    <source>
        <dbReference type="ARBA" id="ARBA00024893"/>
    </source>
</evidence>
<dbReference type="Gene3D" id="1.25.10.10">
    <property type="entry name" value="Leucine-rich Repeat Variant"/>
    <property type="match status" value="1"/>
</dbReference>
<dbReference type="VEuPathDB" id="FungiDB:PV09_02593"/>
<accession>A0A0D1Z1X2</accession>
<dbReference type="EMBL" id="KN847534">
    <property type="protein sequence ID" value="KIW06927.1"/>
    <property type="molecule type" value="Genomic_DNA"/>
</dbReference>
<dbReference type="FunCoup" id="A0A0D1Z1X2">
    <property type="interactions" value="920"/>
</dbReference>
<organism evidence="7 8">
    <name type="scientific">Verruconis gallopava</name>
    <dbReference type="NCBI Taxonomy" id="253628"/>
    <lineage>
        <taxon>Eukaryota</taxon>
        <taxon>Fungi</taxon>
        <taxon>Dikarya</taxon>
        <taxon>Ascomycota</taxon>
        <taxon>Pezizomycotina</taxon>
        <taxon>Dothideomycetes</taxon>
        <taxon>Pleosporomycetidae</taxon>
        <taxon>Venturiales</taxon>
        <taxon>Sympoventuriaceae</taxon>
        <taxon>Verruconis</taxon>
    </lineage>
</organism>
<dbReference type="PANTHER" id="PTHR13389:SF0">
    <property type="entry name" value="PUMILIO HOMOLOG 3"/>
    <property type="match status" value="1"/>
</dbReference>
<feature type="region of interest" description="Disordered" evidence="5">
    <location>
        <begin position="1"/>
        <end position="164"/>
    </location>
</feature>
<dbReference type="GO" id="GO:0006417">
    <property type="term" value="P:regulation of translation"/>
    <property type="evidence" value="ECO:0007669"/>
    <property type="project" value="TreeGrafter"/>
</dbReference>
<comment type="function">
    <text evidence="3">RNA-binding nucleolar protein required for pre-rRNA processing. Involved in production of 18S rRNA and assembly of small ribosomal subunit.</text>
</comment>
<dbReference type="PANTHER" id="PTHR13389">
    <property type="entry name" value="PUMILIO HOMOLOG 3"/>
    <property type="match status" value="1"/>
</dbReference>
<gene>
    <name evidence="7" type="ORF">PV09_02593</name>
</gene>
<dbReference type="GO" id="GO:0005730">
    <property type="term" value="C:nucleolus"/>
    <property type="evidence" value="ECO:0007669"/>
    <property type="project" value="TreeGrafter"/>
</dbReference>
<dbReference type="InterPro" id="IPR012959">
    <property type="entry name" value="CPL_dom"/>
</dbReference>
<dbReference type="Proteomes" id="UP000053259">
    <property type="component" value="Unassembled WGS sequence"/>
</dbReference>
<evidence type="ECO:0000256" key="5">
    <source>
        <dbReference type="SAM" id="MobiDB-lite"/>
    </source>
</evidence>
<dbReference type="GO" id="GO:0003729">
    <property type="term" value="F:mRNA binding"/>
    <property type="evidence" value="ECO:0007669"/>
    <property type="project" value="TreeGrafter"/>
</dbReference>
<dbReference type="RefSeq" id="XP_016216796.1">
    <property type="nucleotide sequence ID" value="XM_016355660.1"/>
</dbReference>
<dbReference type="InterPro" id="IPR033133">
    <property type="entry name" value="PUM-HD"/>
</dbReference>
<keyword evidence="1" id="KW-0677">Repeat</keyword>
<proteinExistence type="predicted"/>
<dbReference type="InterPro" id="IPR011989">
    <property type="entry name" value="ARM-like"/>
</dbReference>
<dbReference type="HOGENOM" id="CLU_013994_1_0_1"/>
<dbReference type="SMART" id="SM00025">
    <property type="entry name" value="Pumilio"/>
    <property type="match status" value="5"/>
</dbReference>
<evidence type="ECO:0000313" key="7">
    <source>
        <dbReference type="EMBL" id="KIW06927.1"/>
    </source>
</evidence>
<dbReference type="InterPro" id="IPR040059">
    <property type="entry name" value="PUM3"/>
</dbReference>
<evidence type="ECO:0000256" key="1">
    <source>
        <dbReference type="ARBA" id="ARBA00022737"/>
    </source>
</evidence>